<dbReference type="Gene3D" id="3.40.1390.20">
    <property type="entry name" value="HprK N-terminal domain-like"/>
    <property type="match status" value="1"/>
</dbReference>
<dbReference type="AlphaFoldDB" id="A0A024TU32"/>
<dbReference type="OrthoDB" id="444127at2759"/>
<dbReference type="Gene3D" id="3.40.50.300">
    <property type="entry name" value="P-loop containing nucleotide triphosphate hydrolases"/>
    <property type="match status" value="1"/>
</dbReference>
<name>A0A024TU32_9STRA</name>
<evidence type="ECO:0008006" key="3">
    <source>
        <dbReference type="Google" id="ProtNLM"/>
    </source>
</evidence>
<dbReference type="SUPFAM" id="SSF52540">
    <property type="entry name" value="P-loop containing nucleoside triphosphate hydrolases"/>
    <property type="match status" value="1"/>
</dbReference>
<gene>
    <name evidence="2" type="ORF">H310_09943</name>
</gene>
<dbReference type="InterPro" id="IPR028979">
    <property type="entry name" value="Ser_kin/Pase_Hpr-like_N_sf"/>
</dbReference>
<dbReference type="eggNOG" id="ENOG502RN67">
    <property type="taxonomic scope" value="Eukaryota"/>
</dbReference>
<protein>
    <recommendedName>
        <fullName evidence="3">DRTGG domain-containing protein</fullName>
    </recommendedName>
</protein>
<keyword evidence="1" id="KW-0315">Glutamine amidotransferase</keyword>
<dbReference type="EMBL" id="KI913974">
    <property type="protein sequence ID" value="ETV97141.1"/>
    <property type="molecule type" value="Genomic_DNA"/>
</dbReference>
<sequence>MATSKKAVYVAATRQHVGKTSTCLGLLQGLTNRFDHIGFLKPVGQQSVIVENNIRVDKDVRVAKEIFGLTRCDYADMSPVVIPPGYTRDFLDGKITLESQLSKIRSSFDRITSQNDFTVVEGTGHTGVGSIVNVNNARVAAELGVDMVLIANGGIGSAFDDLSLNRALCQQYGVRVRGVILNKVRPNKVDMMWDYFPKALQEWGIPLLGVVPDLPRLAQHSMMDFEHLFKTTLLSGHSRRMKQYNAVNLVTSGLRRFLVELSSNQFNDTLFVAHASRNDIILGFLSHSQNYELKTGQEFGGGLILTGLPPKDQPQDYTMDIISRANLPVLYAPYTTFDAMDMMGNFTAKFNATDVTKVLSCAKHYEQCIDFDKLLLNTC</sequence>
<dbReference type="CDD" id="cd03109">
    <property type="entry name" value="DTBS"/>
    <property type="match status" value="1"/>
</dbReference>
<organism evidence="2">
    <name type="scientific">Aphanomyces invadans</name>
    <dbReference type="NCBI Taxonomy" id="157072"/>
    <lineage>
        <taxon>Eukaryota</taxon>
        <taxon>Sar</taxon>
        <taxon>Stramenopiles</taxon>
        <taxon>Oomycota</taxon>
        <taxon>Saprolegniomycetes</taxon>
        <taxon>Saprolegniales</taxon>
        <taxon>Verrucalvaceae</taxon>
        <taxon>Aphanomyces</taxon>
    </lineage>
</organism>
<evidence type="ECO:0000256" key="1">
    <source>
        <dbReference type="ARBA" id="ARBA00022962"/>
    </source>
</evidence>
<dbReference type="STRING" id="157072.A0A024TU32"/>
<evidence type="ECO:0000313" key="2">
    <source>
        <dbReference type="EMBL" id="ETV97141.1"/>
    </source>
</evidence>
<proteinExistence type="predicted"/>
<dbReference type="RefSeq" id="XP_008874387.1">
    <property type="nucleotide sequence ID" value="XM_008876165.1"/>
</dbReference>
<dbReference type="InterPro" id="IPR027417">
    <property type="entry name" value="P-loop_NTPase"/>
</dbReference>
<dbReference type="PANTHER" id="PTHR21343:SF8">
    <property type="entry name" value="DRTGG DOMAIN-CONTAINING PROTEIN"/>
    <property type="match status" value="1"/>
</dbReference>
<dbReference type="VEuPathDB" id="FungiDB:H310_09943"/>
<reference evidence="2" key="1">
    <citation type="submission" date="2013-12" db="EMBL/GenBank/DDBJ databases">
        <title>The Genome Sequence of Aphanomyces invadans NJM9701.</title>
        <authorList>
            <consortium name="The Broad Institute Genomics Platform"/>
            <person name="Russ C."/>
            <person name="Tyler B."/>
            <person name="van West P."/>
            <person name="Dieguez-Uribeondo J."/>
            <person name="Young S.K."/>
            <person name="Zeng Q."/>
            <person name="Gargeya S."/>
            <person name="Fitzgerald M."/>
            <person name="Abouelleil A."/>
            <person name="Alvarado L."/>
            <person name="Chapman S.B."/>
            <person name="Gainer-Dewar J."/>
            <person name="Goldberg J."/>
            <person name="Griggs A."/>
            <person name="Gujja S."/>
            <person name="Hansen M."/>
            <person name="Howarth C."/>
            <person name="Imamovic A."/>
            <person name="Ireland A."/>
            <person name="Larimer J."/>
            <person name="McCowan C."/>
            <person name="Murphy C."/>
            <person name="Pearson M."/>
            <person name="Poon T.W."/>
            <person name="Priest M."/>
            <person name="Roberts A."/>
            <person name="Saif S."/>
            <person name="Shea T."/>
            <person name="Sykes S."/>
            <person name="Wortman J."/>
            <person name="Nusbaum C."/>
            <person name="Birren B."/>
        </authorList>
    </citation>
    <scope>NUCLEOTIDE SEQUENCE [LARGE SCALE GENOMIC DNA]</scope>
    <source>
        <strain evidence="2">NJM9701</strain>
    </source>
</reference>
<accession>A0A024TU32</accession>
<dbReference type="Pfam" id="PF13500">
    <property type="entry name" value="AAA_26"/>
    <property type="match status" value="1"/>
</dbReference>
<dbReference type="PANTHER" id="PTHR21343">
    <property type="entry name" value="DETHIOBIOTIN SYNTHETASE"/>
    <property type="match status" value="1"/>
</dbReference>
<dbReference type="GeneID" id="20086993"/>